<evidence type="ECO:0000313" key="3">
    <source>
        <dbReference type="EMBL" id="ROW08545.1"/>
    </source>
</evidence>
<evidence type="ECO:0000256" key="1">
    <source>
        <dbReference type="SAM" id="MobiDB-lite"/>
    </source>
</evidence>
<feature type="transmembrane region" description="Helical" evidence="2">
    <location>
        <begin position="526"/>
        <end position="551"/>
    </location>
</feature>
<dbReference type="AlphaFoldDB" id="A0A423WYL7"/>
<dbReference type="Proteomes" id="UP000285146">
    <property type="component" value="Unassembled WGS sequence"/>
</dbReference>
<dbReference type="OrthoDB" id="5322539at2759"/>
<keyword evidence="4" id="KW-1185">Reference proteome</keyword>
<name>A0A423WYL7_9PEZI</name>
<gene>
    <name evidence="3" type="ORF">VPNG_06196</name>
</gene>
<evidence type="ECO:0000256" key="2">
    <source>
        <dbReference type="SAM" id="Phobius"/>
    </source>
</evidence>
<proteinExistence type="predicted"/>
<dbReference type="STRING" id="1230097.A0A423WYL7"/>
<keyword evidence="2" id="KW-0472">Membrane</keyword>
<dbReference type="PANTHER" id="PTHR35041:SF3">
    <property type="entry name" value="FORMYLMETHIONINE DEFORMYLASE-LIKE PROTEIN"/>
    <property type="match status" value="1"/>
</dbReference>
<dbReference type="PANTHER" id="PTHR35041">
    <property type="entry name" value="MEDIATOR OF RNA POLYMERASE II TRANSCRIPTION SUBUNIT 1"/>
    <property type="match status" value="1"/>
</dbReference>
<reference evidence="3 4" key="1">
    <citation type="submission" date="2015-09" db="EMBL/GenBank/DDBJ databases">
        <title>Host preference determinants of Valsa canker pathogens revealed by comparative genomics.</title>
        <authorList>
            <person name="Yin Z."/>
            <person name="Huang L."/>
        </authorList>
    </citation>
    <scope>NUCLEOTIDE SEQUENCE [LARGE SCALE GENOMIC DNA]</scope>
    <source>
        <strain evidence="3 4">SXYLt</strain>
    </source>
</reference>
<evidence type="ECO:0000313" key="4">
    <source>
        <dbReference type="Proteomes" id="UP000285146"/>
    </source>
</evidence>
<feature type="compositionally biased region" description="Polar residues" evidence="1">
    <location>
        <begin position="22"/>
        <end position="38"/>
    </location>
</feature>
<accession>A0A423WYL7</accession>
<protein>
    <submittedName>
        <fullName evidence="3">Uncharacterized protein</fullName>
    </submittedName>
</protein>
<dbReference type="InParanoid" id="A0A423WYL7"/>
<sequence>MSPSPDPSTLSPSSTMKPGLSVASTMEKSVPSKVTTTMTEKKVQRPHSRVQNMKAGLITWHQKFHLQFSMVGLAFLGFFAALGHHLYNASLNGQEVSGDAQWPPRYGSALAFFVRMVLVGSVQIAYKQQAWLAVKQRALKVSTLDAMFAVYYDPFQFANIEFLLKTTLPAVLAVISWALPLCAIASPSTLITRNGHQMINTTCPNVPVMNFTREIDYTLDGADDNLSGLAYWNINSDDEYWYTSPSMELERIFTLSTLSTAGPLAPANPCPSGTNCTYSIQFDGPAYGCEERADFGGPYQLYNKSQMAPAGDLLYASYSSLPMGPEDENGEPLTWYNMSESDPEVGVFTGLPSLWLGWATGIPDGPSLWSNLTSHIAECQMYNATYSFTVTFASGNMLVNNSATTLNGLLLPPGDTKSPSERDYLQFGSYHATGSLFRKLLSGNVTLGEDSEVGPYAITYTDATQTDLLERDSQLPTSNYLAAAIEDMYRNVFFSMMSDALLHDRQLSTVPCSVTSSLLVWNYEPFWLALSYCLAVGVTIIILFIGMHGFIKNGYAADASFSTFMATTRSKDVDELSRGSCLGEWPKNKEFKETRLRFGEIETNSSDHHAAFAFPSSIKGFDKRKGYGRRVESM</sequence>
<organism evidence="3 4">
    <name type="scientific">Cytospora leucostoma</name>
    <dbReference type="NCBI Taxonomy" id="1230097"/>
    <lineage>
        <taxon>Eukaryota</taxon>
        <taxon>Fungi</taxon>
        <taxon>Dikarya</taxon>
        <taxon>Ascomycota</taxon>
        <taxon>Pezizomycotina</taxon>
        <taxon>Sordariomycetes</taxon>
        <taxon>Sordariomycetidae</taxon>
        <taxon>Diaporthales</taxon>
        <taxon>Cytosporaceae</taxon>
        <taxon>Cytospora</taxon>
    </lineage>
</organism>
<keyword evidence="2" id="KW-1133">Transmembrane helix</keyword>
<keyword evidence="2" id="KW-0812">Transmembrane</keyword>
<dbReference type="EMBL" id="LKEB01000034">
    <property type="protein sequence ID" value="ROW08545.1"/>
    <property type="molecule type" value="Genomic_DNA"/>
</dbReference>
<comment type="caution">
    <text evidence="3">The sequence shown here is derived from an EMBL/GenBank/DDBJ whole genome shotgun (WGS) entry which is preliminary data.</text>
</comment>
<feature type="region of interest" description="Disordered" evidence="1">
    <location>
        <begin position="1"/>
        <end position="48"/>
    </location>
</feature>